<proteinExistence type="predicted"/>
<dbReference type="Pfam" id="PF19076">
    <property type="entry name" value="CshA_repeat"/>
    <property type="match status" value="2"/>
</dbReference>
<dbReference type="Proteomes" id="UP000249396">
    <property type="component" value="Unassembled WGS sequence"/>
</dbReference>
<dbReference type="Pfam" id="PF18998">
    <property type="entry name" value="Flg_new_2"/>
    <property type="match status" value="2"/>
</dbReference>
<name>A0A2W4TDG1_9GAMM</name>
<sequence length="1834" mass="186804">MFSIDKHKNTGLKYGQKLIPTVRRVRKVADPISNKINHGKAGYCCKCLCCIKRSLGARASRPLKWRPRWPRSQQKAGGVNAYLLQRWLRQSGFFGLEESQAVVFTMFRNLIFLLLLGLAGFVSLPAQAQDTVCAQVKIQILQSLTLERQAFDATMNINNTTATGVIQNVSVVLNVTDANGNPVAVTGDPNNLSASFFLKLSSVQNIATVDGTGAVQPQTTATIDWQLIPAPGSAGSTPLGQQYWVGATLSYQFNGVDTVLNVSPDAITVQPMPLLTLDYFLQQAVWGDNPLTPAIEAPVPFTLGVRVKNTGLADADNLQIDSAQPTIVDNVQGLLIHFTILDSYVNDAPAQDSLNINFGNVLAGTSAMGRWIMETTLAGKFTAFTANFTHSDALGGALTSLFQGTATHFLIHDVLVDLPGRDTVRDFLAQDSDAIRVYESNAPDSVVTDHSGDAVLTAGASSSGAAGYSLSFPSSAGFVYVSLPDPFNGQRVLGQVVRSDGKVLGTQNVWLSKALNTQTQQVQYWVNFFDANTTGLYGAQFNVPPTAVQPPVIQLIPDSTTQEQQQVSFLVQASSPNGLPVTLSAAPLPTGSTLTPQTASPNADGVATSLFNWTPARNTAGDYLIVYTASDGTLSTSMSATVHVQPSSASIASPEAGNDSGTTRNSVNLILAVLANDSLAANSTSFNPSTLDLDTSTPTVDATRTVSGEGTFTANPSGTVSFAPLPSFTGISTVTYSVKDNLGQASNVANLTVTVTGPGNPGGDTATDGPVANPNTGTTLVNTPLILDIKSNDVAGPGQTLNLSTVDLDTTTNGVQPIQTTSAGTWKSNGDGTVTFTPVEGYSGLATLSYAIADGGGKTAQSTLTIAVTGGATPLAQNDSGSTQPSTPVNVAILDNDTPSAGQVLVPGKIDLDPTTPNQLDGAITTAEGNWTANANGILTFAPTSSYKATNQPFTGNTPPLSYTVADSSGQQATASISIAVNPSAAPTAASASANTAFNTPVNLNPASKGTASPGATLDPTTLDLNPATATVDQSISAAEGVWTVNADGTVGFAPASNYTGTTAAQPYLIRDSLGHSANAYLNVTVALPISVAVSGTVFQDINLDQIQDNGELGTNAGGMLYITAVNTGFAVATSAVAADGSYTLALAPDASYTLVLSDNPQGSTTSSLPTGWGNTGENNNGTPVGAIDGTLHISVGVATLGGQNFGITQGPHAANDSFSTAYGIPLNGTVAGNDTYPNGSVFAVMTGPSHGTATVNPDGSFTYVPATGFGGSDNFAYQLCLPSPNDALCNTATVAIDVGLGSQTISFGAAPTVSVGGMGMISATGGLSGNPVIFTSTTTGICTVTGSTVTGVTAGICTIAANQAGNANYYAASQVTQSFSVTNGPALTVSNTSSMFGNISSNVGGIACGTACSSNFAYGTVVTLTAIPNSGYQFAGWAGDCRGYGNTCTVTMSASQTVIANFAVFTIHQPVWKRLIGTITQGVGSQTISFGPVPAVSVGGTGTVSATGGPSGNPVIFTSTTTDICTVSGSKVTGLATGTCAIAADQAGNTNYSAAPQVMQTFAVGMGSQTISFGSAPTVSVGGIGMLSATGGVSGNPVIFTSMTTDVCIVSGSNVTGLAAGTCIIAANQVGNTNYNAAIQATQTITIGKGSQTLSFGAVPSVNVGGTGTVSAIGGASGNPVVFTSKTPAICTTSGSNGNIITGVAVGTCIIAADQIGNLNYYPATEATQNLSVTMASFLLVVNNANYANGTVSSDIGGISCGTICTQNFPSGTTINLKAIPHDGFMFNGWGGACVGYGNACTVTLDAAKTVTANFVVYNYRKPIWKKLLPYLR</sequence>
<dbReference type="InterPro" id="IPR041690">
    <property type="entry name" value="Cadherin_5"/>
</dbReference>
<evidence type="ECO:0000313" key="5">
    <source>
        <dbReference type="Proteomes" id="UP000249396"/>
    </source>
</evidence>
<dbReference type="EMBL" id="QJPH01000211">
    <property type="protein sequence ID" value="PZN82604.1"/>
    <property type="molecule type" value="Genomic_DNA"/>
</dbReference>
<gene>
    <name evidence="4" type="ORF">DM484_06160</name>
</gene>
<evidence type="ECO:0008006" key="6">
    <source>
        <dbReference type="Google" id="ProtNLM"/>
    </source>
</evidence>
<dbReference type="NCBIfam" id="NF012211">
    <property type="entry name" value="tand_rpt_95"/>
    <property type="match status" value="2"/>
</dbReference>
<feature type="domain" description="Bacterial repeat" evidence="2">
    <location>
        <begin position="1758"/>
        <end position="1816"/>
    </location>
</feature>
<feature type="domain" description="Bacterial repeat" evidence="2">
    <location>
        <begin position="1410"/>
        <end position="1464"/>
    </location>
</feature>
<evidence type="ECO:0000313" key="4">
    <source>
        <dbReference type="EMBL" id="PZN82604.1"/>
    </source>
</evidence>
<feature type="domain" description="Cadherin-like" evidence="1">
    <location>
        <begin position="804"/>
        <end position="869"/>
    </location>
</feature>
<dbReference type="Gene3D" id="2.60.40.10">
    <property type="entry name" value="Immunoglobulins"/>
    <property type="match status" value="2"/>
</dbReference>
<dbReference type="Gene3D" id="2.60.40.3440">
    <property type="match status" value="1"/>
</dbReference>
<accession>A0A2W4TDG1</accession>
<evidence type="ECO:0000259" key="1">
    <source>
        <dbReference type="Pfam" id="PF17892"/>
    </source>
</evidence>
<dbReference type="Pfam" id="PF17963">
    <property type="entry name" value="Big_9"/>
    <property type="match status" value="3"/>
</dbReference>
<dbReference type="Gene3D" id="2.60.40.2810">
    <property type="match status" value="1"/>
</dbReference>
<reference evidence="4 5" key="1">
    <citation type="journal article" date="2018" name="Aquat. Microb. Ecol.">
        <title>Gammaproteobacterial methanotrophs dominate.</title>
        <authorList>
            <person name="Rissanen A.J."/>
            <person name="Saarenheimo J."/>
            <person name="Tiirola M."/>
            <person name="Peura S."/>
            <person name="Aalto S.L."/>
            <person name="Karvinen A."/>
            <person name="Nykanen H."/>
        </authorList>
    </citation>
    <scope>NUCLEOTIDE SEQUENCE [LARGE SCALE GENOMIC DNA]</scope>
    <source>
        <strain evidence="4">AMbin10</strain>
    </source>
</reference>
<evidence type="ECO:0000259" key="3">
    <source>
        <dbReference type="Pfam" id="PF19076"/>
    </source>
</evidence>
<organism evidence="4 5">
    <name type="scientific">Candidatus Methylumidiphilus alinenensis</name>
    <dbReference type="NCBI Taxonomy" id="2202197"/>
    <lineage>
        <taxon>Bacteria</taxon>
        <taxon>Pseudomonadati</taxon>
        <taxon>Pseudomonadota</taxon>
        <taxon>Gammaproteobacteria</taxon>
        <taxon>Methylococcales</taxon>
        <taxon>Candidatus Methylumidiphilus</taxon>
    </lineage>
</organism>
<feature type="domain" description="CshA" evidence="3">
    <location>
        <begin position="682"/>
        <end position="754"/>
    </location>
</feature>
<dbReference type="InterPro" id="IPR044060">
    <property type="entry name" value="Bacterial_rp_domain"/>
</dbReference>
<protein>
    <recommendedName>
        <fullName evidence="6">Tandem-95 repeat protein</fullName>
    </recommendedName>
</protein>
<evidence type="ECO:0000259" key="2">
    <source>
        <dbReference type="Pfam" id="PF18998"/>
    </source>
</evidence>
<feature type="domain" description="CshA" evidence="3">
    <location>
        <begin position="984"/>
        <end position="1086"/>
    </location>
</feature>
<dbReference type="Pfam" id="PF17892">
    <property type="entry name" value="Cadherin_5"/>
    <property type="match status" value="1"/>
</dbReference>
<dbReference type="InterPro" id="IPR013783">
    <property type="entry name" value="Ig-like_fold"/>
</dbReference>
<dbReference type="InterPro" id="IPR026395">
    <property type="entry name" value="CshA_fibril"/>
</dbReference>
<comment type="caution">
    <text evidence="4">The sequence shown here is derived from an EMBL/GenBank/DDBJ whole genome shotgun (WGS) entry which is preliminary data.</text>
</comment>